<keyword evidence="7 11" id="KW-1133">Transmembrane helix</keyword>
<feature type="transmembrane region" description="Helical" evidence="11">
    <location>
        <begin position="195"/>
        <end position="213"/>
    </location>
</feature>
<dbReference type="PANTHER" id="PTHR21522:SF29">
    <property type="entry name" value="OTOPETRIN-2"/>
    <property type="match status" value="1"/>
</dbReference>
<feature type="transmembrane region" description="Helical" evidence="11">
    <location>
        <begin position="164"/>
        <end position="183"/>
    </location>
</feature>
<keyword evidence="6" id="KW-0375">Hydrogen ion transport</keyword>
<evidence type="ECO:0000313" key="12">
    <source>
        <dbReference type="Proteomes" id="UP000095282"/>
    </source>
</evidence>
<keyword evidence="4" id="KW-1003">Cell membrane</keyword>
<organism evidence="12 13">
    <name type="scientific">Caenorhabditis tropicalis</name>
    <dbReference type="NCBI Taxonomy" id="1561998"/>
    <lineage>
        <taxon>Eukaryota</taxon>
        <taxon>Metazoa</taxon>
        <taxon>Ecdysozoa</taxon>
        <taxon>Nematoda</taxon>
        <taxon>Chromadorea</taxon>
        <taxon>Rhabditida</taxon>
        <taxon>Rhabditina</taxon>
        <taxon>Rhabditomorpha</taxon>
        <taxon>Rhabditoidea</taxon>
        <taxon>Rhabditidae</taxon>
        <taxon>Peloderinae</taxon>
        <taxon>Caenorhabditis</taxon>
    </lineage>
</organism>
<keyword evidence="5 11" id="KW-0812">Transmembrane</keyword>
<evidence type="ECO:0000256" key="2">
    <source>
        <dbReference type="ARBA" id="ARBA00006513"/>
    </source>
</evidence>
<dbReference type="PANTHER" id="PTHR21522">
    <property type="entry name" value="PROTON CHANNEL OTOP"/>
    <property type="match status" value="1"/>
</dbReference>
<dbReference type="Proteomes" id="UP000095282">
    <property type="component" value="Unplaced"/>
</dbReference>
<proteinExistence type="inferred from homology"/>
<dbReference type="GO" id="GO:0015252">
    <property type="term" value="F:proton channel activity"/>
    <property type="evidence" value="ECO:0007669"/>
    <property type="project" value="InterPro"/>
</dbReference>
<keyword evidence="3" id="KW-0813">Transport</keyword>
<dbReference type="STRING" id="1561998.A0A1I7U4Q4"/>
<evidence type="ECO:0000256" key="3">
    <source>
        <dbReference type="ARBA" id="ARBA00022448"/>
    </source>
</evidence>
<dbReference type="GO" id="GO:0005886">
    <property type="term" value="C:plasma membrane"/>
    <property type="evidence" value="ECO:0007669"/>
    <property type="project" value="UniProtKB-SubCell"/>
</dbReference>
<dbReference type="WBParaSite" id="Csp11.Scaffold629.g14824.t1">
    <property type="protein sequence ID" value="Csp11.Scaffold629.g14824.t1"/>
    <property type="gene ID" value="Csp11.Scaffold629.g14824"/>
</dbReference>
<comment type="subcellular location">
    <subcellularLocation>
        <location evidence="1">Cell membrane</location>
        <topology evidence="1">Multi-pass membrane protein</topology>
    </subcellularLocation>
</comment>
<feature type="transmembrane region" description="Helical" evidence="11">
    <location>
        <begin position="406"/>
        <end position="427"/>
    </location>
</feature>
<keyword evidence="9 11" id="KW-0472">Membrane</keyword>
<protein>
    <submittedName>
        <fullName evidence="13">Otopetrin-2</fullName>
    </submittedName>
</protein>
<feature type="transmembrane region" description="Helical" evidence="11">
    <location>
        <begin position="481"/>
        <end position="497"/>
    </location>
</feature>
<evidence type="ECO:0000256" key="10">
    <source>
        <dbReference type="ARBA" id="ARBA00023303"/>
    </source>
</evidence>
<keyword evidence="12" id="KW-1185">Reference proteome</keyword>
<evidence type="ECO:0000256" key="4">
    <source>
        <dbReference type="ARBA" id="ARBA00022475"/>
    </source>
</evidence>
<evidence type="ECO:0000256" key="1">
    <source>
        <dbReference type="ARBA" id="ARBA00004651"/>
    </source>
</evidence>
<accession>A0A1I7U4Q4</accession>
<sequence>MSSEPLREKESIVSVASTSAAPPGHLPLEDPEHPQWISNPKATRFLVGLLTSMYVLLLTIVSCLIALSSPWNSADLWLAETIFSLLMYFIAILFFMYTYFIVIYPKPINTLILFLNRKTSWVPRPDRWLISPALHNGEGAGTLYLRLGALCKFLAGSYRNPSNLLILVFGTLGSVLWGCEIYLCFAGECIHRFVVSKHIAAIIFTFLQMHFIVCNSKITFHRSNYLASFGMMHCVAVNVWTCKNSTSSYSSSSSSSEEEDVTSTIFEGLVEAVVEKMKPVTSSPPVNTTILRMQSMARLGDFSSFLLTCLVEYSLIGAAVCFIIWKYMGAQGIEEQVDKRKRTAFVTIGIYTMLYNKKNTTGADQVIGIVNLVLFCVALVATVFGSWRQRVLQYRLHAHGEVIDEILLIIGLVGELVYCSIGFDMIINGRRTGQSVPDLAIAVFTFRIVQVITQAMYILIASRLRCLSSANAQYQPGKQTLTFLVIINITLFVYHAFEGMKSTYGFPHIMESKYFELLNISSPLVVFYRFHSSACLAEIWKHTYSTKHNHHSVTSPISSPISDDAHV</sequence>
<evidence type="ECO:0000256" key="6">
    <source>
        <dbReference type="ARBA" id="ARBA00022781"/>
    </source>
</evidence>
<dbReference type="AlphaFoldDB" id="A0A1I7U4Q4"/>
<feature type="transmembrane region" description="Helical" evidence="11">
    <location>
        <begin position="439"/>
        <end position="460"/>
    </location>
</feature>
<evidence type="ECO:0000256" key="8">
    <source>
        <dbReference type="ARBA" id="ARBA00023065"/>
    </source>
</evidence>
<comment type="similarity">
    <text evidence="2">Belongs to the otopetrin family.</text>
</comment>
<keyword evidence="8" id="KW-0406">Ion transport</keyword>
<feature type="transmembrane region" description="Helical" evidence="11">
    <location>
        <begin position="45"/>
        <end position="67"/>
    </location>
</feature>
<evidence type="ECO:0000256" key="9">
    <source>
        <dbReference type="ARBA" id="ARBA00023136"/>
    </source>
</evidence>
<evidence type="ECO:0000256" key="5">
    <source>
        <dbReference type="ARBA" id="ARBA00022692"/>
    </source>
</evidence>
<reference evidence="13" key="1">
    <citation type="submission" date="2016-11" db="UniProtKB">
        <authorList>
            <consortium name="WormBaseParasite"/>
        </authorList>
    </citation>
    <scope>IDENTIFICATION</scope>
</reference>
<evidence type="ECO:0000313" key="13">
    <source>
        <dbReference type="WBParaSite" id="Csp11.Scaffold629.g14824.t1"/>
    </source>
</evidence>
<dbReference type="Pfam" id="PF03189">
    <property type="entry name" value="Otopetrin"/>
    <property type="match status" value="2"/>
</dbReference>
<dbReference type="InterPro" id="IPR004878">
    <property type="entry name" value="Otopetrin"/>
</dbReference>
<evidence type="ECO:0000256" key="7">
    <source>
        <dbReference type="ARBA" id="ARBA00022989"/>
    </source>
</evidence>
<keyword evidence="10" id="KW-0407">Ion channel</keyword>
<dbReference type="eggNOG" id="KOG4740">
    <property type="taxonomic scope" value="Eukaryota"/>
</dbReference>
<feature type="transmembrane region" description="Helical" evidence="11">
    <location>
        <begin position="366"/>
        <end position="385"/>
    </location>
</feature>
<name>A0A1I7U4Q4_9PELO</name>
<evidence type="ECO:0000256" key="11">
    <source>
        <dbReference type="SAM" id="Phobius"/>
    </source>
</evidence>
<feature type="transmembrane region" description="Helical" evidence="11">
    <location>
        <begin position="302"/>
        <end position="325"/>
    </location>
</feature>
<feature type="transmembrane region" description="Helical" evidence="11">
    <location>
        <begin position="82"/>
        <end position="104"/>
    </location>
</feature>